<reference evidence="7 8" key="1">
    <citation type="journal article" date="2010" name="Nat. Biotechnol.">
        <title>Genome sequence of the model mushroom Schizophyllum commune.</title>
        <authorList>
            <person name="Ohm R.A."/>
            <person name="de Jong J.F."/>
            <person name="Lugones L.G."/>
            <person name="Aerts A."/>
            <person name="Kothe E."/>
            <person name="Stajich J.E."/>
            <person name="de Vries R.P."/>
            <person name="Record E."/>
            <person name="Levasseur A."/>
            <person name="Baker S.E."/>
            <person name="Bartholomew K.A."/>
            <person name="Coutinho P.M."/>
            <person name="Erdmann S."/>
            <person name="Fowler T.J."/>
            <person name="Gathman A.C."/>
            <person name="Lombard V."/>
            <person name="Henrissat B."/>
            <person name="Knabe N."/>
            <person name="Kuees U."/>
            <person name="Lilly W.W."/>
            <person name="Lindquist E."/>
            <person name="Lucas S."/>
            <person name="Magnuson J.K."/>
            <person name="Piumi F."/>
            <person name="Raudaskoski M."/>
            <person name="Salamov A."/>
            <person name="Schmutz J."/>
            <person name="Schwarze F.W.M.R."/>
            <person name="vanKuyk P.A."/>
            <person name="Horton J.S."/>
            <person name="Grigoriev I.V."/>
            <person name="Woesten H.A.B."/>
        </authorList>
    </citation>
    <scope>NUCLEOTIDE SEQUENCE [LARGE SCALE GENOMIC DNA]</scope>
    <source>
        <strain evidence="8">H4-8 / FGSC 9210</strain>
    </source>
</reference>
<dbReference type="InterPro" id="IPR051601">
    <property type="entry name" value="Serine_prot/Carboxylest_S33"/>
</dbReference>
<feature type="region of interest" description="Disordered" evidence="3">
    <location>
        <begin position="399"/>
        <end position="461"/>
    </location>
</feature>
<dbReference type="eggNOG" id="ENOG502SIH4">
    <property type="taxonomic scope" value="Eukaryota"/>
</dbReference>
<feature type="domain" description="AB hydrolase-1" evidence="5">
    <location>
        <begin position="99"/>
        <end position="275"/>
    </location>
</feature>
<dbReference type="EMBL" id="GL377316">
    <property type="protein sequence ID" value="EFI91679.1"/>
    <property type="molecule type" value="Genomic_DNA"/>
</dbReference>
<feature type="signal peptide" evidence="4">
    <location>
        <begin position="1"/>
        <end position="21"/>
    </location>
</feature>
<evidence type="ECO:0000313" key="7">
    <source>
        <dbReference type="EMBL" id="EFI91679.1"/>
    </source>
</evidence>
<dbReference type="Gene3D" id="3.40.50.1820">
    <property type="entry name" value="alpha/beta hydrolase"/>
    <property type="match status" value="1"/>
</dbReference>
<dbReference type="PANTHER" id="PTHR43248:SF25">
    <property type="entry name" value="AB HYDROLASE-1 DOMAIN-CONTAINING PROTEIN-RELATED"/>
    <property type="match status" value="1"/>
</dbReference>
<dbReference type="AlphaFoldDB" id="D8QKA5"/>
<dbReference type="InterPro" id="IPR013595">
    <property type="entry name" value="Pept_S33_TAP-like_C"/>
</dbReference>
<dbReference type="Proteomes" id="UP000007431">
    <property type="component" value="Unassembled WGS sequence"/>
</dbReference>
<dbReference type="InParanoid" id="D8QKA5"/>
<dbReference type="HOGENOM" id="CLU_013364_5_1_1"/>
<feature type="compositionally biased region" description="Polar residues" evidence="3">
    <location>
        <begin position="437"/>
        <end position="452"/>
    </location>
</feature>
<dbReference type="VEuPathDB" id="FungiDB:SCHCODRAFT_01342740"/>
<organism evidence="8">
    <name type="scientific">Schizophyllum commune (strain H4-8 / FGSC 9210)</name>
    <name type="common">Split gill fungus</name>
    <dbReference type="NCBI Taxonomy" id="578458"/>
    <lineage>
        <taxon>Eukaryota</taxon>
        <taxon>Fungi</taxon>
        <taxon>Dikarya</taxon>
        <taxon>Basidiomycota</taxon>
        <taxon>Agaricomycotina</taxon>
        <taxon>Agaricomycetes</taxon>
        <taxon>Agaricomycetidae</taxon>
        <taxon>Agaricales</taxon>
        <taxon>Schizophyllaceae</taxon>
        <taxon>Schizophyllum</taxon>
    </lineage>
</organism>
<accession>D8QKA5</accession>
<comment type="similarity">
    <text evidence="1">Belongs to the peptidase S33 family.</text>
</comment>
<evidence type="ECO:0000256" key="1">
    <source>
        <dbReference type="ARBA" id="ARBA00010088"/>
    </source>
</evidence>
<keyword evidence="2" id="KW-0378">Hydrolase</keyword>
<protein>
    <recommendedName>
        <fullName evidence="9">Peptidase S33 tripeptidyl aminopeptidase-like C-terminal domain-containing protein</fullName>
    </recommendedName>
</protein>
<dbReference type="Pfam" id="PF08386">
    <property type="entry name" value="Abhydrolase_4"/>
    <property type="match status" value="1"/>
</dbReference>
<sequence length="644" mass="67511">MVLTAALLGVAALGAPGGSFADRAAFPSAYSTSTASSWSTSSTISWSSCATLDWRYAIGDPLSITCGFFEVPMDYGDASVGTAKLAVARYPAQGERKGTVFVNPGGPGGSGVAFVLGSGPDLAAMVGGGYDAMVGGGYDVVSWDPRGVGHTEPGAPSCFDADEEWSSLFKGTMETEGLDIKGNLADGDQVAEFYSHVDEMEAKYRALGEKCAESSATLPYLGTAAAARDMAALADYLDPGVQEINYWGFSYGSMLGFVFVNMFPDRVGHVVLDGCMNPLLYANKPTTEYFPNDVVDANEAFEGSTTACALAGPGSCALARNATNSGKNETDSSEKIKERVQGMLDLAHTLAASGADLSSTMTSGQARTYIFEALAEPTSWASLAGYLEAYGEKLQGMAANSTTNNSTSTTKSSASSKGSSSSTPEAHAAFKHRWQIPTRSLAGSTPSKQQVARSKRQVAPSEPHTYEFEAIYCGDGVDADTVPDFSLPPNLDMTMRGGFDAIVYASTNVSAMFGPQWGAQGNLCFAWPARAVERYTGPWDKGLKNKVLIIGNTADPVTPFENAQLMADLLGDSAVLVRQNGFGHASLAEKSSCTIGVVSRYFQDGELPTGDDTVCEIDDSVVLFPDSGVTQARVKSEILAASAA</sequence>
<evidence type="ECO:0000256" key="4">
    <source>
        <dbReference type="SAM" id="SignalP"/>
    </source>
</evidence>
<evidence type="ECO:0000259" key="5">
    <source>
        <dbReference type="Pfam" id="PF00561"/>
    </source>
</evidence>
<dbReference type="OMA" id="SPVNYAG"/>
<keyword evidence="4" id="KW-0732">Signal</keyword>
<evidence type="ECO:0000259" key="6">
    <source>
        <dbReference type="Pfam" id="PF08386"/>
    </source>
</evidence>
<feature type="compositionally biased region" description="Low complexity" evidence="3">
    <location>
        <begin position="399"/>
        <end position="423"/>
    </location>
</feature>
<evidence type="ECO:0000256" key="2">
    <source>
        <dbReference type="ARBA" id="ARBA00022801"/>
    </source>
</evidence>
<proteinExistence type="inferred from homology"/>
<evidence type="ECO:0000256" key="3">
    <source>
        <dbReference type="SAM" id="MobiDB-lite"/>
    </source>
</evidence>
<feature type="domain" description="Peptidase S33 tripeptidyl aminopeptidase-like C-terminal" evidence="6">
    <location>
        <begin position="512"/>
        <end position="615"/>
    </location>
</feature>
<dbReference type="InterPro" id="IPR000073">
    <property type="entry name" value="AB_hydrolase_1"/>
</dbReference>
<dbReference type="SUPFAM" id="SSF53474">
    <property type="entry name" value="alpha/beta-Hydrolases"/>
    <property type="match status" value="1"/>
</dbReference>
<dbReference type="InterPro" id="IPR029058">
    <property type="entry name" value="AB_hydrolase_fold"/>
</dbReference>
<dbReference type="Pfam" id="PF00561">
    <property type="entry name" value="Abhydrolase_1"/>
    <property type="match status" value="1"/>
</dbReference>
<dbReference type="PANTHER" id="PTHR43248">
    <property type="entry name" value="2-SUCCINYL-6-HYDROXY-2,4-CYCLOHEXADIENE-1-CARBOXYLATE SYNTHASE"/>
    <property type="match status" value="1"/>
</dbReference>
<evidence type="ECO:0008006" key="9">
    <source>
        <dbReference type="Google" id="ProtNLM"/>
    </source>
</evidence>
<name>D8QKA5_SCHCM</name>
<dbReference type="GO" id="GO:0016787">
    <property type="term" value="F:hydrolase activity"/>
    <property type="evidence" value="ECO:0007669"/>
    <property type="project" value="UniProtKB-KW"/>
</dbReference>
<evidence type="ECO:0000313" key="8">
    <source>
        <dbReference type="Proteomes" id="UP000007431"/>
    </source>
</evidence>
<gene>
    <name evidence="7" type="ORF">SCHCODRAFT_238467</name>
</gene>
<keyword evidence="8" id="KW-1185">Reference proteome</keyword>
<feature type="chain" id="PRO_5003121016" description="Peptidase S33 tripeptidyl aminopeptidase-like C-terminal domain-containing protein" evidence="4">
    <location>
        <begin position="22"/>
        <end position="644"/>
    </location>
</feature>